<dbReference type="GO" id="GO:0008270">
    <property type="term" value="F:zinc ion binding"/>
    <property type="evidence" value="ECO:0007669"/>
    <property type="project" value="UniProtKB-KW"/>
</dbReference>
<dbReference type="Pfam" id="PF00078">
    <property type="entry name" value="RVT_1"/>
    <property type="match status" value="1"/>
</dbReference>
<organism evidence="4 5">
    <name type="scientific">Trifolium subterraneum</name>
    <name type="common">Subterranean clover</name>
    <dbReference type="NCBI Taxonomy" id="3900"/>
    <lineage>
        <taxon>Eukaryota</taxon>
        <taxon>Viridiplantae</taxon>
        <taxon>Streptophyta</taxon>
        <taxon>Embryophyta</taxon>
        <taxon>Tracheophyta</taxon>
        <taxon>Spermatophyta</taxon>
        <taxon>Magnoliopsida</taxon>
        <taxon>eudicotyledons</taxon>
        <taxon>Gunneridae</taxon>
        <taxon>Pentapetalae</taxon>
        <taxon>rosids</taxon>
        <taxon>fabids</taxon>
        <taxon>Fabales</taxon>
        <taxon>Fabaceae</taxon>
        <taxon>Papilionoideae</taxon>
        <taxon>50 kb inversion clade</taxon>
        <taxon>NPAAA clade</taxon>
        <taxon>Hologalegina</taxon>
        <taxon>IRL clade</taxon>
        <taxon>Trifolieae</taxon>
        <taxon>Trifolium</taxon>
    </lineage>
</organism>
<dbReference type="Pfam" id="PF13456">
    <property type="entry name" value="RVT_3"/>
    <property type="match status" value="1"/>
</dbReference>
<dbReference type="SUPFAM" id="SSF53098">
    <property type="entry name" value="Ribonuclease H-like"/>
    <property type="match status" value="1"/>
</dbReference>
<keyword evidence="5" id="KW-1185">Reference proteome</keyword>
<dbReference type="InterPro" id="IPR040256">
    <property type="entry name" value="At4g02000-like"/>
</dbReference>
<name>A0A2Z6PCN5_TRISU</name>
<dbReference type="InterPro" id="IPR036397">
    <property type="entry name" value="RNaseH_sf"/>
</dbReference>
<dbReference type="SUPFAM" id="SSF56219">
    <property type="entry name" value="DNase I-like"/>
    <property type="match status" value="1"/>
</dbReference>
<dbReference type="InterPro" id="IPR026960">
    <property type="entry name" value="RVT-Znf"/>
</dbReference>
<dbReference type="PANTHER" id="PTHR31286:SF153">
    <property type="entry name" value="DUF4283 DOMAIN PROTEIN"/>
    <property type="match status" value="1"/>
</dbReference>
<feature type="domain" description="CCHC-type" evidence="3">
    <location>
        <begin position="330"/>
        <end position="343"/>
    </location>
</feature>
<feature type="compositionally biased region" description="Basic and acidic residues" evidence="2">
    <location>
        <begin position="377"/>
        <end position="388"/>
    </location>
</feature>
<dbReference type="InterPro" id="IPR025836">
    <property type="entry name" value="Zn_knuckle_CX2CX4HX4C"/>
</dbReference>
<dbReference type="CDD" id="cd01650">
    <property type="entry name" value="RT_nLTR_like"/>
    <property type="match status" value="1"/>
</dbReference>
<proteinExistence type="predicted"/>
<dbReference type="InterPro" id="IPR002156">
    <property type="entry name" value="RNaseH_domain"/>
</dbReference>
<dbReference type="InterPro" id="IPR043502">
    <property type="entry name" value="DNA/RNA_pol_sf"/>
</dbReference>
<evidence type="ECO:0000256" key="2">
    <source>
        <dbReference type="SAM" id="MobiDB-lite"/>
    </source>
</evidence>
<evidence type="ECO:0000313" key="5">
    <source>
        <dbReference type="Proteomes" id="UP000242715"/>
    </source>
</evidence>
<dbReference type="Pfam" id="PF14111">
    <property type="entry name" value="DUF4283"/>
    <property type="match status" value="1"/>
</dbReference>
<evidence type="ECO:0000256" key="1">
    <source>
        <dbReference type="PROSITE-ProRule" id="PRU00047"/>
    </source>
</evidence>
<dbReference type="OrthoDB" id="1741517at2759"/>
<keyword evidence="1" id="KW-0479">Metal-binding</keyword>
<feature type="compositionally biased region" description="Polar residues" evidence="2">
    <location>
        <begin position="390"/>
        <end position="410"/>
    </location>
</feature>
<dbReference type="GO" id="GO:0003676">
    <property type="term" value="F:nucleic acid binding"/>
    <property type="evidence" value="ECO:0007669"/>
    <property type="project" value="InterPro"/>
</dbReference>
<dbReference type="Gene3D" id="3.30.420.10">
    <property type="entry name" value="Ribonuclease H-like superfamily/Ribonuclease H"/>
    <property type="match status" value="1"/>
</dbReference>
<dbReference type="SUPFAM" id="SSF56672">
    <property type="entry name" value="DNA/RNA polymerases"/>
    <property type="match status" value="1"/>
</dbReference>
<evidence type="ECO:0000313" key="4">
    <source>
        <dbReference type="EMBL" id="GAU46755.1"/>
    </source>
</evidence>
<accession>A0A2Z6PCN5</accession>
<dbReference type="Pfam" id="PF14392">
    <property type="entry name" value="zf-CCHC_4"/>
    <property type="match status" value="1"/>
</dbReference>
<dbReference type="PROSITE" id="PS50158">
    <property type="entry name" value="ZF_CCHC"/>
    <property type="match status" value="1"/>
</dbReference>
<evidence type="ECO:0000259" key="3">
    <source>
        <dbReference type="PROSITE" id="PS50158"/>
    </source>
</evidence>
<dbReference type="InterPro" id="IPR000477">
    <property type="entry name" value="RT_dom"/>
</dbReference>
<dbReference type="InterPro" id="IPR012337">
    <property type="entry name" value="RNaseH-like_sf"/>
</dbReference>
<gene>
    <name evidence="4" type="ORF">TSUD_402810</name>
</gene>
<sequence>MFVWTKWRCCNCGARDRKESEGTVLQSAVLVIKKKAEEQFFKGQECGEREGGRESDVNVGLFELAIAESKGWITPLEYVIVFSDTLVFINCEPIASTDYAATMLSSLPVLFCDLVCDFGAARELSVSPISGEFVWSLDSIDEELNCVVGEDTNEQHDLNLCLVGRFVNDRPIRFNSMKVCLADVWRPVKGMTVKEATQGLYLFKIFHPLDVEEVLKGGPWTFDNFTLIINKLNIGVAIQDIHLFHVNFWVQIHDVPIGMMLETVGKGPANYIGEVVEYDKNNNTSFWRKYMRVKVRVDVRSPLKIEKKIKLNGGKGGVVKFKYERLGLFCFVCGRLGHAENKCEVKYAMERDDGRRSWSNGIRAEVRRPGGRVGLRWLHEEGRNRADVDTSGNSGERGSHQTEPTQTNVASPRESSRGLENGGIVSIIRGHIPPLRPATVRLSSSTQVSSIETPVVSLISNWPILAITNDNTTTTLLTETPYLNVSNQFDHDDMDIQMERKRRRAEGLVAADSEVRNQQHFLSAAIDVEGRSGGLTVFWKDSSKCRVLNYTRNFISMIVDNEQWGEWRLTCYYGYPERADKKGIRPHPNGLCMGFRQAVSDCDLIDIPIEGHPFTWIKSRGTPHVIEERLDRAMASTSWLQLFPQVRTQINHSFRFENNWLNEPDLENVVVEGWGGRENLEVVERVTRCNHDEVVSMQYQELSERHATLLIQEEGYWKQRAKMHWLQEGDMNTKFFHMSATARSKKKKVTKLIADDGREAHTQEEICEVAKSYFDTLFKPRDGDHDPVLNLIQPRVTDDDNFFLTAPITKVEIQQALFQMHPDKSPRPYGFNPAFYQRFWERCSDDIFSAASNWLERGYFPTSLNETNICLIPKCDNPTSMKDLHHISLCNVLYKMISKVLANRLKCCLDKCVSQEHSAFVEGRSILDNALIATEGIHALKRKTQGRRGELALKIDISKAYDKVDWGFLRGVMTKMRGDLHGVRICRGAPEVSHLLFADDCFLFYRANVAEVNELMRILHTYEQASGSYLEENQFLERACAVKGKWRIGSGDNIRVMHDPWLRGSANKWVPSPQPAGVYQLSVRDLLHENYKAWNIAKVRNLFSKDVAERNLETPLVSSVREDKVVWEEERNECYSVKSGYKLAMCYIIGSDKYHVAGNWNDIWKAQAPHKARHLLWRLCRGCLPTRYRLLERRVKCTLNCPVCDEEIEDELHIFFRCAVARDSWCAAGLSSVLHNAAYQQNNVMDRIFAVCSNESSDIVGRVAMLLWCIWHNRNDKLWNDNIQMPSQIGRYAFDAWNDWYSVHKLQSNSVSGTTEADLVRLEKPALGWVKCNVDVAFVSGSGRTSVGLCFRDSSGQFMAGMTQWQQTVISSVEGEAWALLLAMEEARHRGLDRVQFESDSKVLIDVIHMKRRGNSEFLSIVHDILGFMSSFLNFEVKFVRRQVNSVAHTLARAANS</sequence>
<dbReference type="CDD" id="cd06222">
    <property type="entry name" value="RNase_H_like"/>
    <property type="match status" value="1"/>
</dbReference>
<feature type="region of interest" description="Disordered" evidence="2">
    <location>
        <begin position="377"/>
        <end position="419"/>
    </location>
</feature>
<keyword evidence="1" id="KW-0863">Zinc-finger</keyword>
<keyword evidence="1" id="KW-0862">Zinc</keyword>
<dbReference type="InterPro" id="IPR001878">
    <property type="entry name" value="Znf_CCHC"/>
</dbReference>
<dbReference type="InterPro" id="IPR044730">
    <property type="entry name" value="RNase_H-like_dom_plant"/>
</dbReference>
<dbReference type="InterPro" id="IPR036691">
    <property type="entry name" value="Endo/exonu/phosph_ase_sf"/>
</dbReference>
<dbReference type="Proteomes" id="UP000242715">
    <property type="component" value="Unassembled WGS sequence"/>
</dbReference>
<dbReference type="Pfam" id="PF13966">
    <property type="entry name" value="zf-RVT"/>
    <property type="match status" value="1"/>
</dbReference>
<dbReference type="EMBL" id="DF974248">
    <property type="protein sequence ID" value="GAU46755.1"/>
    <property type="molecule type" value="Genomic_DNA"/>
</dbReference>
<dbReference type="PANTHER" id="PTHR31286">
    <property type="entry name" value="GLYCINE-RICH CELL WALL STRUCTURAL PROTEIN 1.8-LIKE"/>
    <property type="match status" value="1"/>
</dbReference>
<dbReference type="InterPro" id="IPR025558">
    <property type="entry name" value="DUF4283"/>
</dbReference>
<reference evidence="5" key="1">
    <citation type="journal article" date="2017" name="Front. Plant Sci.">
        <title>Climate Clever Clovers: New Paradigm to Reduce the Environmental Footprint of Ruminants by Breeding Low Methanogenic Forages Utilizing Haplotype Variation.</title>
        <authorList>
            <person name="Kaur P."/>
            <person name="Appels R."/>
            <person name="Bayer P.E."/>
            <person name="Keeble-Gagnere G."/>
            <person name="Wang J."/>
            <person name="Hirakawa H."/>
            <person name="Shirasawa K."/>
            <person name="Vercoe P."/>
            <person name="Stefanova K."/>
            <person name="Durmic Z."/>
            <person name="Nichols P."/>
            <person name="Revell C."/>
            <person name="Isobe S.N."/>
            <person name="Edwards D."/>
            <person name="Erskine W."/>
        </authorList>
    </citation>
    <scope>NUCLEOTIDE SEQUENCE [LARGE SCALE GENOMIC DNA]</scope>
    <source>
        <strain evidence="5">cv. Daliak</strain>
    </source>
</reference>
<dbReference type="GO" id="GO:0004523">
    <property type="term" value="F:RNA-DNA hybrid ribonuclease activity"/>
    <property type="evidence" value="ECO:0007669"/>
    <property type="project" value="InterPro"/>
</dbReference>
<protein>
    <recommendedName>
        <fullName evidence="3">CCHC-type domain-containing protein</fullName>
    </recommendedName>
</protein>